<gene>
    <name evidence="1" type="ORF">EGH82_22350</name>
</gene>
<reference evidence="1 2" key="1">
    <citation type="submission" date="2018-11" db="EMBL/GenBank/DDBJ databases">
        <title>Vibrio ponticus strain CAIM 1751 pathogenic for the snapper Lutjanus guttatus.</title>
        <authorList>
            <person name="Soto-Rodriguez S."/>
            <person name="Lozano-Olvera R."/>
            <person name="Gomez-Gil B."/>
        </authorList>
    </citation>
    <scope>NUCLEOTIDE SEQUENCE [LARGE SCALE GENOMIC DNA]</scope>
    <source>
        <strain evidence="1 2">CAIM 1751</strain>
    </source>
</reference>
<accession>A0A3N3DSX0</accession>
<evidence type="ECO:0000313" key="2">
    <source>
        <dbReference type="Proteomes" id="UP000278792"/>
    </source>
</evidence>
<dbReference type="AlphaFoldDB" id="A0A3N3DSX0"/>
<comment type="caution">
    <text evidence="1">The sequence shown here is derived from an EMBL/GenBank/DDBJ whole genome shotgun (WGS) entry which is preliminary data.</text>
</comment>
<name>A0A3N3DSX0_9VIBR</name>
<dbReference type="Proteomes" id="UP000278792">
    <property type="component" value="Unassembled WGS sequence"/>
</dbReference>
<proteinExistence type="predicted"/>
<dbReference type="EMBL" id="RKIK01000133">
    <property type="protein sequence ID" value="ROV57601.1"/>
    <property type="molecule type" value="Genomic_DNA"/>
</dbReference>
<evidence type="ECO:0000313" key="1">
    <source>
        <dbReference type="EMBL" id="ROV57601.1"/>
    </source>
</evidence>
<organism evidence="1 2">
    <name type="scientific">Vibrio ponticus</name>
    <dbReference type="NCBI Taxonomy" id="265668"/>
    <lineage>
        <taxon>Bacteria</taxon>
        <taxon>Pseudomonadati</taxon>
        <taxon>Pseudomonadota</taxon>
        <taxon>Gammaproteobacteria</taxon>
        <taxon>Vibrionales</taxon>
        <taxon>Vibrionaceae</taxon>
        <taxon>Vibrio</taxon>
    </lineage>
</organism>
<protein>
    <submittedName>
        <fullName evidence="1">Uncharacterized protein</fullName>
    </submittedName>
</protein>
<sequence>MVANCLGWIYSLDFYSQGKSFKFNNALPTHDNSSILKSSILCLGNLVYQIISNDKLSSDFKLYILEIVLRQLVNHKNADGYSLVNQVLMKSIIYNGYANKLNCDYTIELYEMLDTVDHMITFELDDFKYLLETAIES</sequence>